<evidence type="ECO:0000313" key="2">
    <source>
        <dbReference type="Proteomes" id="UP001153332"/>
    </source>
</evidence>
<sequence>MKPFSWSLISSLAATAAGSPLAAPGVVINGRAAVTTSMLSTFDLYAQYAGASYCNSDAAVGSVVTCSGNACPDVTAAGAKITATYA</sequence>
<protein>
    <submittedName>
        <fullName evidence="1">Uncharacterized protein</fullName>
    </submittedName>
</protein>
<dbReference type="Proteomes" id="UP001153332">
    <property type="component" value="Unassembled WGS sequence"/>
</dbReference>
<evidence type="ECO:0000313" key="1">
    <source>
        <dbReference type="EMBL" id="KAJ8124472.1"/>
    </source>
</evidence>
<reference evidence="1" key="1">
    <citation type="submission" date="2022-12" db="EMBL/GenBank/DDBJ databases">
        <title>Genome Sequence of Lasiodiplodia mahajangana.</title>
        <authorList>
            <person name="Buettner E."/>
        </authorList>
    </citation>
    <scope>NUCLEOTIDE SEQUENCE</scope>
    <source>
        <strain evidence="1">VT137</strain>
    </source>
</reference>
<keyword evidence="2" id="KW-1185">Reference proteome</keyword>
<proteinExistence type="predicted"/>
<comment type="caution">
    <text evidence="1">The sequence shown here is derived from an EMBL/GenBank/DDBJ whole genome shotgun (WGS) entry which is preliminary data.</text>
</comment>
<accession>A0ACC2JAR4</accession>
<dbReference type="EMBL" id="JAPUUL010002998">
    <property type="protein sequence ID" value="KAJ8124472.1"/>
    <property type="molecule type" value="Genomic_DNA"/>
</dbReference>
<organism evidence="1 2">
    <name type="scientific">Lasiodiplodia mahajangana</name>
    <dbReference type="NCBI Taxonomy" id="1108764"/>
    <lineage>
        <taxon>Eukaryota</taxon>
        <taxon>Fungi</taxon>
        <taxon>Dikarya</taxon>
        <taxon>Ascomycota</taxon>
        <taxon>Pezizomycotina</taxon>
        <taxon>Dothideomycetes</taxon>
        <taxon>Dothideomycetes incertae sedis</taxon>
        <taxon>Botryosphaeriales</taxon>
        <taxon>Botryosphaeriaceae</taxon>
        <taxon>Lasiodiplodia</taxon>
    </lineage>
</organism>
<gene>
    <name evidence="1" type="ORF">O1611_g9168</name>
</gene>
<name>A0ACC2JAR4_9PEZI</name>